<dbReference type="PROSITE" id="PS00262">
    <property type="entry name" value="INSULIN"/>
    <property type="match status" value="1"/>
</dbReference>
<dbReference type="OMA" id="IIFAPRY"/>
<dbReference type="KEGG" id="spu:105440517"/>
<evidence type="ECO:0000256" key="1">
    <source>
        <dbReference type="ARBA" id="ARBA00009034"/>
    </source>
</evidence>
<dbReference type="InParanoid" id="A0A7M7HLP9"/>
<feature type="signal peptide" evidence="2">
    <location>
        <begin position="1"/>
        <end position="28"/>
    </location>
</feature>
<dbReference type="InterPro" id="IPR036438">
    <property type="entry name" value="Insulin-like_sf"/>
</dbReference>
<reference evidence="3" key="2">
    <citation type="submission" date="2021-01" db="UniProtKB">
        <authorList>
            <consortium name="EnsemblMetazoa"/>
        </authorList>
    </citation>
    <scope>IDENTIFICATION</scope>
</reference>
<name>A0A7M7HLP9_STRPU</name>
<accession>A0A7M7HLP9</accession>
<dbReference type="Proteomes" id="UP000007110">
    <property type="component" value="Unassembled WGS sequence"/>
</dbReference>
<organism evidence="3 4">
    <name type="scientific">Strongylocentrotus purpuratus</name>
    <name type="common">Purple sea urchin</name>
    <dbReference type="NCBI Taxonomy" id="7668"/>
    <lineage>
        <taxon>Eukaryota</taxon>
        <taxon>Metazoa</taxon>
        <taxon>Echinodermata</taxon>
        <taxon>Eleutherozoa</taxon>
        <taxon>Echinozoa</taxon>
        <taxon>Echinoidea</taxon>
        <taxon>Euechinoidea</taxon>
        <taxon>Echinacea</taxon>
        <taxon>Camarodonta</taxon>
        <taxon>Echinidea</taxon>
        <taxon>Strongylocentrotidae</taxon>
        <taxon>Strongylocentrotus</taxon>
    </lineage>
</organism>
<dbReference type="SUPFAM" id="SSF56994">
    <property type="entry name" value="Insulin-like"/>
    <property type="match status" value="1"/>
</dbReference>
<evidence type="ECO:0000256" key="2">
    <source>
        <dbReference type="SAM" id="SignalP"/>
    </source>
</evidence>
<dbReference type="OrthoDB" id="10383634at2759"/>
<dbReference type="EnsemblMetazoa" id="XM_011670768">
    <property type="protein sequence ID" value="XP_011669070"/>
    <property type="gene ID" value="LOC105440517"/>
</dbReference>
<dbReference type="InterPro" id="IPR022353">
    <property type="entry name" value="Insulin_CS"/>
</dbReference>
<protein>
    <submittedName>
        <fullName evidence="3">Uncharacterized protein</fullName>
    </submittedName>
</protein>
<comment type="similarity">
    <text evidence="1">Belongs to the insulin family.</text>
</comment>
<keyword evidence="2" id="KW-0732">Signal</keyword>
<dbReference type="AlphaFoldDB" id="A0A7M7HLP9"/>
<keyword evidence="4" id="KW-1185">Reference proteome</keyword>
<reference evidence="4" key="1">
    <citation type="submission" date="2015-02" db="EMBL/GenBank/DDBJ databases">
        <title>Genome sequencing for Strongylocentrotus purpuratus.</title>
        <authorList>
            <person name="Murali S."/>
            <person name="Liu Y."/>
            <person name="Vee V."/>
            <person name="English A."/>
            <person name="Wang M."/>
            <person name="Skinner E."/>
            <person name="Han Y."/>
            <person name="Muzny D.M."/>
            <person name="Worley K.C."/>
            <person name="Gibbs R.A."/>
        </authorList>
    </citation>
    <scope>NUCLEOTIDE SEQUENCE</scope>
</reference>
<evidence type="ECO:0000313" key="4">
    <source>
        <dbReference type="Proteomes" id="UP000007110"/>
    </source>
</evidence>
<feature type="chain" id="PRO_5029675461" evidence="2">
    <location>
        <begin position="29"/>
        <end position="142"/>
    </location>
</feature>
<dbReference type="RefSeq" id="XP_011669070.1">
    <property type="nucleotide sequence ID" value="XM_011670768.2"/>
</dbReference>
<sequence>MVHTTNLVAAAAAVTTVFLLLGAGPAEAQQGPRNRYCGLEFARAVFTQCSMANKRSDPGAVAESASAARYLARDTGYEQAEDMPLEWYDVARQGAERLRPSLTDIIFSSRFRRSIHNRGQLPMGQLCCVYGCTLVELASVCT</sequence>
<evidence type="ECO:0000313" key="3">
    <source>
        <dbReference type="EnsemblMetazoa" id="XP_011669070"/>
    </source>
</evidence>
<dbReference type="GeneID" id="105440517"/>
<proteinExistence type="inferred from homology"/>